<dbReference type="EMBL" id="FOVR01000002">
    <property type="protein sequence ID" value="SFN91575.1"/>
    <property type="molecule type" value="Genomic_DNA"/>
</dbReference>
<name>A0A1I5CX44_9HYPH</name>
<evidence type="ECO:0000256" key="1">
    <source>
        <dbReference type="SAM" id="Phobius"/>
    </source>
</evidence>
<evidence type="ECO:0000313" key="2">
    <source>
        <dbReference type="EMBL" id="SFN91575.1"/>
    </source>
</evidence>
<keyword evidence="1" id="KW-0812">Transmembrane</keyword>
<dbReference type="InterPro" id="IPR018692">
    <property type="entry name" value="DUF2189"/>
</dbReference>
<organism evidence="2 3">
    <name type="scientific">Cohaesibacter marisflavi</name>
    <dbReference type="NCBI Taxonomy" id="655353"/>
    <lineage>
        <taxon>Bacteria</taxon>
        <taxon>Pseudomonadati</taxon>
        <taxon>Pseudomonadota</taxon>
        <taxon>Alphaproteobacteria</taxon>
        <taxon>Hyphomicrobiales</taxon>
        <taxon>Cohaesibacteraceae</taxon>
    </lineage>
</organism>
<dbReference type="Proteomes" id="UP000199236">
    <property type="component" value="Unassembled WGS sequence"/>
</dbReference>
<dbReference type="AlphaFoldDB" id="A0A1I5CX44"/>
<feature type="transmembrane region" description="Helical" evidence="1">
    <location>
        <begin position="65"/>
        <end position="85"/>
    </location>
</feature>
<feature type="transmembrane region" description="Helical" evidence="1">
    <location>
        <begin position="189"/>
        <end position="217"/>
    </location>
</feature>
<dbReference type="Pfam" id="PF09955">
    <property type="entry name" value="DUF2189"/>
    <property type="match status" value="1"/>
</dbReference>
<keyword evidence="3" id="KW-1185">Reference proteome</keyword>
<gene>
    <name evidence="2" type="ORF">SAMN04488056_102389</name>
</gene>
<keyword evidence="1" id="KW-1133">Transmembrane helix</keyword>
<dbReference type="RefSeq" id="WP_175527933.1">
    <property type="nucleotide sequence ID" value="NZ_FOVR01000002.1"/>
</dbReference>
<evidence type="ECO:0000313" key="3">
    <source>
        <dbReference type="Proteomes" id="UP000199236"/>
    </source>
</evidence>
<keyword evidence="1" id="KW-0472">Membrane</keyword>
<accession>A0A1I5CX44</accession>
<feature type="transmembrane region" description="Helical" evidence="1">
    <location>
        <begin position="143"/>
        <end position="169"/>
    </location>
</feature>
<feature type="transmembrane region" description="Helical" evidence="1">
    <location>
        <begin position="244"/>
        <end position="270"/>
    </location>
</feature>
<sequence length="295" mass="32485">MSPPPAFCERMNVTDVAQDFSALSSTPGRPTDSRAKKPVLQPLSMDDLSEALSAGLRDFRGSAPYGLFFGGFYALGGWFLFWMLSAYNMPYLVYPLASGFALIAPFVAAGLYEVSRRREEGLEIAPAQIFGAVFGERSKELRWMALITGFAFIIWIDIAIFLYVIFFGLHPVNPAALIDTILLTPQGAMFLLAGNLIGALLSLAVFSITAISFPMLLHKDVDFITAMITSIKCVMSNKKVMISWGIFIGFMMMICLASFLLGLVVILPLLGHATWHLYRRAVRFDEAAPDLADQV</sequence>
<dbReference type="STRING" id="655353.SAMN04488056_102389"/>
<reference evidence="2 3" key="1">
    <citation type="submission" date="2016-10" db="EMBL/GenBank/DDBJ databases">
        <authorList>
            <person name="de Groot N.N."/>
        </authorList>
    </citation>
    <scope>NUCLEOTIDE SEQUENCE [LARGE SCALE GENOMIC DNA]</scope>
    <source>
        <strain evidence="2 3">CGMCC 1.9157</strain>
    </source>
</reference>
<proteinExistence type="predicted"/>
<feature type="transmembrane region" description="Helical" evidence="1">
    <location>
        <begin position="91"/>
        <end position="112"/>
    </location>
</feature>
<protein>
    <submittedName>
        <fullName evidence="2">Uncharacterized membrane protein</fullName>
    </submittedName>
</protein>